<organism evidence="1 2">
    <name type="scientific">Prunus armeniaca</name>
    <name type="common">Apricot</name>
    <name type="synonym">Armeniaca vulgaris</name>
    <dbReference type="NCBI Taxonomy" id="36596"/>
    <lineage>
        <taxon>Eukaryota</taxon>
        <taxon>Viridiplantae</taxon>
        <taxon>Streptophyta</taxon>
        <taxon>Embryophyta</taxon>
        <taxon>Tracheophyta</taxon>
        <taxon>Spermatophyta</taxon>
        <taxon>Magnoliopsida</taxon>
        <taxon>eudicotyledons</taxon>
        <taxon>Gunneridae</taxon>
        <taxon>Pentapetalae</taxon>
        <taxon>rosids</taxon>
        <taxon>fabids</taxon>
        <taxon>Rosales</taxon>
        <taxon>Rosaceae</taxon>
        <taxon>Amygdaloideae</taxon>
        <taxon>Amygdaleae</taxon>
        <taxon>Prunus</taxon>
    </lineage>
</organism>
<gene>
    <name evidence="1" type="ORF">CURHAP_LOCUS4958</name>
</gene>
<proteinExistence type="predicted"/>
<evidence type="ECO:0000313" key="2">
    <source>
        <dbReference type="Proteomes" id="UP000507222"/>
    </source>
</evidence>
<name>A0A6J5TKN6_PRUAR</name>
<sequence>MPIFQRYCAAMLKAQTPKTRPKRSTLTSHTNVLCSRSGPDLLTSEKNELVEMEPDRYVVVLGVVVPLGARKSR</sequence>
<dbReference type="EMBL" id="CAEKDK010000001">
    <property type="protein sequence ID" value="CAB4263817.1"/>
    <property type="molecule type" value="Genomic_DNA"/>
</dbReference>
<protein>
    <submittedName>
        <fullName evidence="1">Uncharacterized protein</fullName>
    </submittedName>
</protein>
<evidence type="ECO:0000313" key="1">
    <source>
        <dbReference type="EMBL" id="CAB4263817.1"/>
    </source>
</evidence>
<dbReference type="AlphaFoldDB" id="A0A6J5TKN6"/>
<dbReference type="Proteomes" id="UP000507222">
    <property type="component" value="Unassembled WGS sequence"/>
</dbReference>
<accession>A0A6J5TKN6</accession>
<reference evidence="1 2" key="1">
    <citation type="submission" date="2020-05" db="EMBL/GenBank/DDBJ databases">
        <authorList>
            <person name="Campoy J."/>
            <person name="Schneeberger K."/>
            <person name="Spophaly S."/>
        </authorList>
    </citation>
    <scope>NUCLEOTIDE SEQUENCE [LARGE SCALE GENOMIC DNA]</scope>
    <source>
        <strain evidence="1">PruArmRojPasFocal</strain>
    </source>
</reference>